<dbReference type="Gene3D" id="3.40.50.2000">
    <property type="entry name" value="Glycogen Phosphorylase B"/>
    <property type="match status" value="2"/>
</dbReference>
<reference evidence="3" key="2">
    <citation type="journal article" date="2021" name="Sci. Rep.">
        <title>The distribution of antibiotic resistance genes in chicken gut microbiota commensals.</title>
        <authorList>
            <person name="Juricova H."/>
            <person name="Matiasovicova J."/>
            <person name="Kubasova T."/>
            <person name="Cejkova D."/>
            <person name="Rychlik I."/>
        </authorList>
    </citation>
    <scope>NUCLEOTIDE SEQUENCE</scope>
    <source>
        <strain evidence="3">An559</strain>
    </source>
</reference>
<evidence type="ECO:0000313" key="3">
    <source>
        <dbReference type="EMBL" id="MBM6921270.1"/>
    </source>
</evidence>
<evidence type="ECO:0000313" key="4">
    <source>
        <dbReference type="Proteomes" id="UP000774750"/>
    </source>
</evidence>
<reference evidence="3" key="1">
    <citation type="submission" date="2020-08" db="EMBL/GenBank/DDBJ databases">
        <authorList>
            <person name="Cejkova D."/>
            <person name="Kubasova T."/>
            <person name="Jahodarova E."/>
            <person name="Rychlik I."/>
        </authorList>
    </citation>
    <scope>NUCLEOTIDE SEQUENCE</scope>
    <source>
        <strain evidence="3">An559</strain>
    </source>
</reference>
<protein>
    <submittedName>
        <fullName evidence="3">Glycosyltransferase</fullName>
    </submittedName>
</protein>
<dbReference type="Pfam" id="PF00534">
    <property type="entry name" value="Glycos_transf_1"/>
    <property type="match status" value="1"/>
</dbReference>
<dbReference type="EMBL" id="JACJKY010000013">
    <property type="protein sequence ID" value="MBM6921270.1"/>
    <property type="molecule type" value="Genomic_DNA"/>
</dbReference>
<comment type="caution">
    <text evidence="3">The sequence shown here is derived from an EMBL/GenBank/DDBJ whole genome shotgun (WGS) entry which is preliminary data.</text>
</comment>
<organism evidence="3 4">
    <name type="scientific">Merdimmobilis hominis</name>
    <dbReference type="NCBI Taxonomy" id="2897707"/>
    <lineage>
        <taxon>Bacteria</taxon>
        <taxon>Bacillati</taxon>
        <taxon>Bacillota</taxon>
        <taxon>Clostridia</taxon>
        <taxon>Eubacteriales</taxon>
        <taxon>Oscillospiraceae</taxon>
        <taxon>Merdimmobilis</taxon>
    </lineage>
</organism>
<proteinExistence type="predicted"/>
<dbReference type="GO" id="GO:0016757">
    <property type="term" value="F:glycosyltransferase activity"/>
    <property type="evidence" value="ECO:0007669"/>
    <property type="project" value="InterPro"/>
</dbReference>
<dbReference type="SUPFAM" id="SSF53756">
    <property type="entry name" value="UDP-Glycosyltransferase/glycogen phosphorylase"/>
    <property type="match status" value="1"/>
</dbReference>
<feature type="region of interest" description="Disordered" evidence="1">
    <location>
        <begin position="257"/>
        <end position="276"/>
    </location>
</feature>
<accession>A0A938X8W3</accession>
<evidence type="ECO:0000256" key="1">
    <source>
        <dbReference type="SAM" id="MobiDB-lite"/>
    </source>
</evidence>
<dbReference type="AlphaFoldDB" id="A0A938X8W3"/>
<feature type="domain" description="Glycosyl transferase family 1" evidence="2">
    <location>
        <begin position="74"/>
        <end position="235"/>
    </location>
</feature>
<dbReference type="InterPro" id="IPR001296">
    <property type="entry name" value="Glyco_trans_1"/>
</dbReference>
<evidence type="ECO:0000259" key="2">
    <source>
        <dbReference type="Pfam" id="PF00534"/>
    </source>
</evidence>
<dbReference type="Proteomes" id="UP000774750">
    <property type="component" value="Unassembled WGS sequence"/>
</dbReference>
<dbReference type="PANTHER" id="PTHR12526">
    <property type="entry name" value="GLYCOSYLTRANSFERASE"/>
    <property type="match status" value="1"/>
</dbReference>
<sequence length="276" mass="30744">MNHLLYAPIERMLAHLTDLLVVINDEDDKAARSFHFKKGGRVYKIPGIGLDPARFSPLGHTARDMIRRRLCVLPDEFLLIAVGELNHNKNHTAILSALHAMKQAGTLHNLKLIICGDGFLKGHLAHTIRLLGLSDIVTLYGHRTDAPALIGCADALVFPSVREGLGMAAVEALAMGVPVIAADNRGSREYLLHKQNGFLCRHDDPRTIEEGILFLQSRTPQEKKEMNVRCIESARPFEQQYTKAVMRSVYHEADRRTDAACERSAVHKKSEPRPPA</sequence>
<keyword evidence="4" id="KW-1185">Reference proteome</keyword>
<gene>
    <name evidence="3" type="ORF">H6A12_08895</name>
</gene>
<name>A0A938X8W3_9FIRM</name>